<proteinExistence type="inferred from homology"/>
<dbReference type="InterPro" id="IPR013783">
    <property type="entry name" value="Ig-like_fold"/>
</dbReference>
<evidence type="ECO:0000256" key="3">
    <source>
        <dbReference type="ARBA" id="ARBA00023295"/>
    </source>
</evidence>
<dbReference type="SUPFAM" id="SSF49373">
    <property type="entry name" value="Invasin/intimin cell-adhesion fragments"/>
    <property type="match status" value="1"/>
</dbReference>
<dbReference type="GO" id="GO:0004553">
    <property type="term" value="F:hydrolase activity, hydrolyzing O-glycosyl compounds"/>
    <property type="evidence" value="ECO:0007669"/>
    <property type="project" value="InterPro"/>
</dbReference>
<reference evidence="10 11" key="1">
    <citation type="journal article" date="2014" name="Genome Announc.">
        <title>Draft Genome Sequence of the Agar-Degrading Bacterium Catenovulum sp. Strain DS-2, Isolated from Intestines of Haliotis diversicolor.</title>
        <authorList>
            <person name="Shan D."/>
            <person name="Li X."/>
            <person name="Gu Z."/>
            <person name="Wei G."/>
            <person name="Gao Z."/>
            <person name="Shao Z."/>
        </authorList>
    </citation>
    <scope>NUCLEOTIDE SEQUENCE [LARGE SCALE GENOMIC DNA]</scope>
    <source>
        <strain evidence="10 11">DS-2</strain>
    </source>
</reference>
<feature type="domain" description="Glycoside hydrolase family 2" evidence="9">
    <location>
        <begin position="756"/>
        <end position="855"/>
    </location>
</feature>
<keyword evidence="3" id="KW-0326">Glycosidase</keyword>
<dbReference type="SUPFAM" id="SSF49303">
    <property type="entry name" value="beta-Galactosidase/glucuronidase domain"/>
    <property type="match status" value="1"/>
</dbReference>
<comment type="similarity">
    <text evidence="1">Belongs to the glycosyl hydrolase 2 family.</text>
</comment>
<organism evidence="10 11">
    <name type="scientific">Catenovulum agarivorans DS-2</name>
    <dbReference type="NCBI Taxonomy" id="1328313"/>
    <lineage>
        <taxon>Bacteria</taxon>
        <taxon>Pseudomonadati</taxon>
        <taxon>Pseudomonadota</taxon>
        <taxon>Gammaproteobacteria</taxon>
        <taxon>Alteromonadales</taxon>
        <taxon>Alteromonadaceae</taxon>
        <taxon>Catenovulum</taxon>
    </lineage>
</organism>
<evidence type="ECO:0000256" key="4">
    <source>
        <dbReference type="SAM" id="Phobius"/>
    </source>
</evidence>
<keyword evidence="11" id="KW-1185">Reference proteome</keyword>
<dbReference type="STRING" id="1328313.DS2_14879"/>
<accession>W7QLG3</accession>
<dbReference type="PANTHER" id="PTHR42732">
    <property type="entry name" value="BETA-GALACTOSIDASE"/>
    <property type="match status" value="1"/>
</dbReference>
<dbReference type="SUPFAM" id="SSF49785">
    <property type="entry name" value="Galactose-binding domain-like"/>
    <property type="match status" value="1"/>
</dbReference>
<keyword evidence="4" id="KW-1133">Transmembrane helix</keyword>
<dbReference type="InterPro" id="IPR032311">
    <property type="entry name" value="DUF4982"/>
</dbReference>
<gene>
    <name evidence="10" type="ORF">DS2_14879</name>
</gene>
<dbReference type="Gene3D" id="3.20.20.80">
    <property type="entry name" value="Glycosidases"/>
    <property type="match status" value="1"/>
</dbReference>
<dbReference type="InterPro" id="IPR006102">
    <property type="entry name" value="Ig-like_GH2"/>
</dbReference>
<dbReference type="InterPro" id="IPR008964">
    <property type="entry name" value="Invasin/intimin_cell_adhesion"/>
</dbReference>
<feature type="transmembrane region" description="Helical" evidence="4">
    <location>
        <begin position="12"/>
        <end position="32"/>
    </location>
</feature>
<sequence length="869" mass="98121">MHWFKYKNKGCFVNLLKLVSYTLSSAGILLALQLQAKQVDDFNFDWKFTLEKQRQGFEYEWDTQGWQNVRLPHDWAVALPYTTEGAASSGFKLGGIGWYRKSFKLANEDQSKRLWLEFDGIYNNAQIWVNGHYITERPYGYSSFKADFTDYAHFGDKANVVAVKVDRTAYADSRWYTGSGIYRNVRLVKGHDVHIPQWGVQVTTPEVSNQQALVVASTELVTSKYAGKKVRIETAVLNSANQVVASKKQILTLQAEQIITNRFVVKQPQLWSVVTPSSAEQPLYQLSHKIYLNNELVEQEQATFGIRSIQFDSRKGFFVNGVNTKIKGVNLHHDAGAVGTAVPKSVWQSRLNKLKDLGVNALRLSHNPHDPVLLDLADKMGFVVNAEAFDDWDIAKKKSKEYLGDNKASGEAAISYDVHFNQWAERDIKDLVRRDFNHPSVIMWSIGNEIEWTHPHYPAAVSHTVNGTSYYEDAPDFAKEPIMQRLKKANPEAVDSLPIIANRLAKYVKEIDTTRPVTAGLTHPSVGFASGYTDALDIVGFNYRAAAYAKAHETYPDKVIYGSENWGAWREWRDVKDKDYVAGIFIWTGFAYKGEAGPMPRMGLDISLFDFVGNITPRGHFFKTLWQDKPHMYLGTTAASESEFSFDKNSGWTFTPRKYPAHIWDKIRMWEWYDVNAIWQYNKNEPVVVQVYTNTESAELFLNGKSVGKHNLLDFDDRVIKWLVPYQAGELKVVGYNQGKKVSEQVLNSLGQLAQIELTSERAELTADQYDTSYVHAVLKDQAGNILANSTDKVEFIVEGPATRLVVDNGSEYNVQDVLADSLGAHRGRAAMLIQAGSYPGKVKVTAKVNGVKSNPVFISLVRPNANSY</sequence>
<dbReference type="Gene3D" id="2.60.120.260">
    <property type="entry name" value="Galactose-binding domain-like"/>
    <property type="match status" value="1"/>
</dbReference>
<dbReference type="PRINTS" id="PR00132">
    <property type="entry name" value="GLHYDRLASE2"/>
</dbReference>
<dbReference type="OrthoDB" id="9758603at2"/>
<dbReference type="InterPro" id="IPR017853">
    <property type="entry name" value="GH"/>
</dbReference>
<dbReference type="PATRIC" id="fig|1328313.3.peg.3031"/>
<name>W7QLG3_9ALTE</name>
<feature type="domain" description="Glycoside hydrolase family 2 catalytic" evidence="6">
    <location>
        <begin position="315"/>
        <end position="451"/>
    </location>
</feature>
<dbReference type="InterPro" id="IPR040605">
    <property type="entry name" value="Glyco_hydro2_dom5"/>
</dbReference>
<feature type="domain" description="DUF4982" evidence="8">
    <location>
        <begin position="685"/>
        <end position="742"/>
    </location>
</feature>
<dbReference type="Proteomes" id="UP000019276">
    <property type="component" value="Unassembled WGS sequence"/>
</dbReference>
<evidence type="ECO:0000313" key="10">
    <source>
        <dbReference type="EMBL" id="EWH08978.1"/>
    </source>
</evidence>
<dbReference type="AlphaFoldDB" id="W7QLG3"/>
<comment type="caution">
    <text evidence="10">The sequence shown here is derived from an EMBL/GenBank/DDBJ whole genome shotgun (WGS) entry which is preliminary data.</text>
</comment>
<dbReference type="PANTHER" id="PTHR42732:SF1">
    <property type="entry name" value="BETA-MANNOSIDASE"/>
    <property type="match status" value="1"/>
</dbReference>
<dbReference type="Pfam" id="PF18565">
    <property type="entry name" value="Glyco_hydro2_C5"/>
    <property type="match status" value="1"/>
</dbReference>
<dbReference type="InterPro" id="IPR008979">
    <property type="entry name" value="Galactose-bd-like_sf"/>
</dbReference>
<evidence type="ECO:0000259" key="7">
    <source>
        <dbReference type="Pfam" id="PF02837"/>
    </source>
</evidence>
<dbReference type="InterPro" id="IPR006104">
    <property type="entry name" value="Glyco_hydro_2_N"/>
</dbReference>
<keyword evidence="4" id="KW-0472">Membrane</keyword>
<evidence type="ECO:0000259" key="9">
    <source>
        <dbReference type="Pfam" id="PF18565"/>
    </source>
</evidence>
<dbReference type="Pfam" id="PF16355">
    <property type="entry name" value="DUF4982"/>
    <property type="match status" value="1"/>
</dbReference>
<dbReference type="GO" id="GO:0005975">
    <property type="term" value="P:carbohydrate metabolic process"/>
    <property type="evidence" value="ECO:0007669"/>
    <property type="project" value="InterPro"/>
</dbReference>
<dbReference type="EMBL" id="ARZY01000032">
    <property type="protein sequence ID" value="EWH08978.1"/>
    <property type="molecule type" value="Genomic_DNA"/>
</dbReference>
<dbReference type="eggNOG" id="COG3250">
    <property type="taxonomic scope" value="Bacteria"/>
</dbReference>
<dbReference type="Pfam" id="PF02837">
    <property type="entry name" value="Glyco_hydro_2_N"/>
    <property type="match status" value="1"/>
</dbReference>
<feature type="domain" description="Glycosyl hydrolases family 2 sugar binding" evidence="7">
    <location>
        <begin position="42"/>
        <end position="189"/>
    </location>
</feature>
<evidence type="ECO:0000313" key="11">
    <source>
        <dbReference type="Proteomes" id="UP000019276"/>
    </source>
</evidence>
<evidence type="ECO:0000259" key="5">
    <source>
        <dbReference type="Pfam" id="PF00703"/>
    </source>
</evidence>
<evidence type="ECO:0000256" key="2">
    <source>
        <dbReference type="ARBA" id="ARBA00022801"/>
    </source>
</evidence>
<dbReference type="Pfam" id="PF02836">
    <property type="entry name" value="Glyco_hydro_2_C"/>
    <property type="match status" value="1"/>
</dbReference>
<dbReference type="Gene3D" id="2.60.40.10">
    <property type="entry name" value="Immunoglobulins"/>
    <property type="match status" value="3"/>
</dbReference>
<dbReference type="InterPro" id="IPR006103">
    <property type="entry name" value="Glyco_hydro_2_cat"/>
</dbReference>
<protein>
    <submittedName>
        <fullName evidence="10">Glycoside hydrolase family protein</fullName>
    </submittedName>
</protein>
<keyword evidence="4" id="KW-0812">Transmembrane</keyword>
<keyword evidence="2 10" id="KW-0378">Hydrolase</keyword>
<dbReference type="InterPro" id="IPR036156">
    <property type="entry name" value="Beta-gal/glucu_dom_sf"/>
</dbReference>
<dbReference type="Pfam" id="PF00703">
    <property type="entry name" value="Glyco_hydro_2"/>
    <property type="match status" value="1"/>
</dbReference>
<dbReference type="InterPro" id="IPR006101">
    <property type="entry name" value="Glyco_hydro_2"/>
</dbReference>
<evidence type="ECO:0000259" key="8">
    <source>
        <dbReference type="Pfam" id="PF16355"/>
    </source>
</evidence>
<dbReference type="InterPro" id="IPR051913">
    <property type="entry name" value="GH2_Domain-Containing"/>
</dbReference>
<evidence type="ECO:0000259" key="6">
    <source>
        <dbReference type="Pfam" id="PF02836"/>
    </source>
</evidence>
<dbReference type="SUPFAM" id="SSF51445">
    <property type="entry name" value="(Trans)glycosidases"/>
    <property type="match status" value="1"/>
</dbReference>
<evidence type="ECO:0000256" key="1">
    <source>
        <dbReference type="ARBA" id="ARBA00007401"/>
    </source>
</evidence>
<feature type="domain" description="Glycoside hydrolase family 2 immunoglobulin-like beta-sandwich" evidence="5">
    <location>
        <begin position="203"/>
        <end position="307"/>
    </location>
</feature>